<organism evidence="2 3">
    <name type="scientific">Capsicum annuum</name>
    <name type="common">Capsicum pepper</name>
    <dbReference type="NCBI Taxonomy" id="4072"/>
    <lineage>
        <taxon>Eukaryota</taxon>
        <taxon>Viridiplantae</taxon>
        <taxon>Streptophyta</taxon>
        <taxon>Embryophyta</taxon>
        <taxon>Tracheophyta</taxon>
        <taxon>Spermatophyta</taxon>
        <taxon>Magnoliopsida</taxon>
        <taxon>eudicotyledons</taxon>
        <taxon>Gunneridae</taxon>
        <taxon>Pentapetalae</taxon>
        <taxon>asterids</taxon>
        <taxon>lamiids</taxon>
        <taxon>Solanales</taxon>
        <taxon>Solanaceae</taxon>
        <taxon>Solanoideae</taxon>
        <taxon>Capsiceae</taxon>
        <taxon>Capsicum</taxon>
    </lineage>
</organism>
<keyword evidence="3" id="KW-1185">Reference proteome</keyword>
<feature type="region of interest" description="Disordered" evidence="1">
    <location>
        <begin position="83"/>
        <end position="111"/>
    </location>
</feature>
<gene>
    <name evidence="2" type="ORF">T459_02271</name>
</gene>
<dbReference type="EMBL" id="AYRZ02000001">
    <property type="protein sequence ID" value="PHT94389.1"/>
    <property type="molecule type" value="Genomic_DNA"/>
</dbReference>
<dbReference type="AlphaFoldDB" id="A0A2G3AJJ0"/>
<evidence type="ECO:0000256" key="1">
    <source>
        <dbReference type="SAM" id="MobiDB-lite"/>
    </source>
</evidence>
<feature type="compositionally biased region" description="Polar residues" evidence="1">
    <location>
        <begin position="83"/>
        <end position="95"/>
    </location>
</feature>
<sequence length="111" mass="12506">MEKARGSSLHLLKQGKDIDEDEKWFKNMTGRSEVVISSETKFYVPRHKYRHASKSISTVIGFSPFTSTDNASSLGSGQSYRFVSEGSQQTTSKQHIQPLAHSEREEAVRVD</sequence>
<feature type="compositionally biased region" description="Basic and acidic residues" evidence="1">
    <location>
        <begin position="101"/>
        <end position="111"/>
    </location>
</feature>
<dbReference type="Proteomes" id="UP000222542">
    <property type="component" value="Unassembled WGS sequence"/>
</dbReference>
<evidence type="ECO:0000313" key="3">
    <source>
        <dbReference type="Proteomes" id="UP000222542"/>
    </source>
</evidence>
<accession>A0A2G3AJJ0</accession>
<reference evidence="2 3" key="1">
    <citation type="journal article" date="2014" name="Nat. Genet.">
        <title>Genome sequence of the hot pepper provides insights into the evolution of pungency in Capsicum species.</title>
        <authorList>
            <person name="Kim S."/>
            <person name="Park M."/>
            <person name="Yeom S.I."/>
            <person name="Kim Y.M."/>
            <person name="Lee J.M."/>
            <person name="Lee H.A."/>
            <person name="Seo E."/>
            <person name="Choi J."/>
            <person name="Cheong K."/>
            <person name="Kim K.T."/>
            <person name="Jung K."/>
            <person name="Lee G.W."/>
            <person name="Oh S.K."/>
            <person name="Bae C."/>
            <person name="Kim S.B."/>
            <person name="Lee H.Y."/>
            <person name="Kim S.Y."/>
            <person name="Kim M.S."/>
            <person name="Kang B.C."/>
            <person name="Jo Y.D."/>
            <person name="Yang H.B."/>
            <person name="Jeong H.J."/>
            <person name="Kang W.H."/>
            <person name="Kwon J.K."/>
            <person name="Shin C."/>
            <person name="Lim J.Y."/>
            <person name="Park J.H."/>
            <person name="Huh J.H."/>
            <person name="Kim J.S."/>
            <person name="Kim B.D."/>
            <person name="Cohen O."/>
            <person name="Paran I."/>
            <person name="Suh M.C."/>
            <person name="Lee S.B."/>
            <person name="Kim Y.K."/>
            <person name="Shin Y."/>
            <person name="Noh S.J."/>
            <person name="Park J."/>
            <person name="Seo Y.S."/>
            <person name="Kwon S.Y."/>
            <person name="Kim H.A."/>
            <person name="Park J.M."/>
            <person name="Kim H.J."/>
            <person name="Choi S.B."/>
            <person name="Bosland P.W."/>
            <person name="Reeves G."/>
            <person name="Jo S.H."/>
            <person name="Lee B.W."/>
            <person name="Cho H.T."/>
            <person name="Choi H.S."/>
            <person name="Lee M.S."/>
            <person name="Yu Y."/>
            <person name="Do Choi Y."/>
            <person name="Park B.S."/>
            <person name="van Deynze A."/>
            <person name="Ashrafi H."/>
            <person name="Hill T."/>
            <person name="Kim W.T."/>
            <person name="Pai H.S."/>
            <person name="Ahn H.K."/>
            <person name="Yeam I."/>
            <person name="Giovannoni J.J."/>
            <person name="Rose J.K."/>
            <person name="Sorensen I."/>
            <person name="Lee S.J."/>
            <person name="Kim R.W."/>
            <person name="Choi I.Y."/>
            <person name="Choi B.S."/>
            <person name="Lim J.S."/>
            <person name="Lee Y.H."/>
            <person name="Choi D."/>
        </authorList>
    </citation>
    <scope>NUCLEOTIDE SEQUENCE [LARGE SCALE GENOMIC DNA]</scope>
    <source>
        <strain evidence="3">cv. CM334</strain>
    </source>
</reference>
<name>A0A2G3AJJ0_CAPAN</name>
<proteinExistence type="predicted"/>
<reference evidence="2 3" key="2">
    <citation type="journal article" date="2017" name="Genome Biol.">
        <title>New reference genome sequences of hot pepper reveal the massive evolution of plant disease-resistance genes by retroduplication.</title>
        <authorList>
            <person name="Kim S."/>
            <person name="Park J."/>
            <person name="Yeom S.I."/>
            <person name="Kim Y.M."/>
            <person name="Seo E."/>
            <person name="Kim K.T."/>
            <person name="Kim M.S."/>
            <person name="Lee J.M."/>
            <person name="Cheong K."/>
            <person name="Shin H.S."/>
            <person name="Kim S.B."/>
            <person name="Han K."/>
            <person name="Lee J."/>
            <person name="Park M."/>
            <person name="Lee H.A."/>
            <person name="Lee H.Y."/>
            <person name="Lee Y."/>
            <person name="Oh S."/>
            <person name="Lee J.H."/>
            <person name="Choi E."/>
            <person name="Choi E."/>
            <person name="Lee S.E."/>
            <person name="Jeon J."/>
            <person name="Kim H."/>
            <person name="Choi G."/>
            <person name="Song H."/>
            <person name="Lee J."/>
            <person name="Lee S.C."/>
            <person name="Kwon J.K."/>
            <person name="Lee H.Y."/>
            <person name="Koo N."/>
            <person name="Hong Y."/>
            <person name="Kim R.W."/>
            <person name="Kang W.H."/>
            <person name="Huh J.H."/>
            <person name="Kang B.C."/>
            <person name="Yang T.J."/>
            <person name="Lee Y.H."/>
            <person name="Bennetzen J.L."/>
            <person name="Choi D."/>
        </authorList>
    </citation>
    <scope>NUCLEOTIDE SEQUENCE [LARGE SCALE GENOMIC DNA]</scope>
    <source>
        <strain evidence="3">cv. CM334</strain>
    </source>
</reference>
<evidence type="ECO:0000313" key="2">
    <source>
        <dbReference type="EMBL" id="PHT94389.1"/>
    </source>
</evidence>
<dbReference type="Gramene" id="PHT94389">
    <property type="protein sequence ID" value="PHT94389"/>
    <property type="gene ID" value="T459_02271"/>
</dbReference>
<protein>
    <submittedName>
        <fullName evidence="2">Uncharacterized protein</fullName>
    </submittedName>
</protein>
<comment type="caution">
    <text evidence="2">The sequence shown here is derived from an EMBL/GenBank/DDBJ whole genome shotgun (WGS) entry which is preliminary data.</text>
</comment>
<dbReference type="STRING" id="4072.A0A2G3AJJ0"/>